<feature type="transmembrane region" description="Helical" evidence="14">
    <location>
        <begin position="30"/>
        <end position="53"/>
    </location>
</feature>
<dbReference type="CDD" id="cd13954">
    <property type="entry name" value="7tmA_OR"/>
    <property type="match status" value="1"/>
</dbReference>
<keyword evidence="8 14" id="KW-0472">Membrane</keyword>
<proteinExistence type="inferred from homology"/>
<dbReference type="Pfam" id="PF13853">
    <property type="entry name" value="7tm_4"/>
    <property type="match status" value="1"/>
</dbReference>
<reference evidence="16" key="2">
    <citation type="submission" date="2025-08" db="UniProtKB">
        <authorList>
            <consortium name="Ensembl"/>
        </authorList>
    </citation>
    <scope>IDENTIFICATION</scope>
</reference>
<dbReference type="GO" id="GO:0005886">
    <property type="term" value="C:plasma membrane"/>
    <property type="evidence" value="ECO:0007669"/>
    <property type="project" value="UniProtKB-SubCell"/>
</dbReference>
<reference evidence="16" key="3">
    <citation type="submission" date="2025-09" db="UniProtKB">
        <authorList>
            <consortium name="Ensembl"/>
        </authorList>
    </citation>
    <scope>IDENTIFICATION</scope>
</reference>
<evidence type="ECO:0000313" key="17">
    <source>
        <dbReference type="Proteomes" id="UP000694620"/>
    </source>
</evidence>
<feature type="transmembrane region" description="Helical" evidence="14">
    <location>
        <begin position="150"/>
        <end position="168"/>
    </location>
</feature>
<organism evidence="16 17">
    <name type="scientific">Erpetoichthys calabaricus</name>
    <name type="common">Rope fish</name>
    <name type="synonym">Calamoichthys calabaricus</name>
    <dbReference type="NCBI Taxonomy" id="27687"/>
    <lineage>
        <taxon>Eukaryota</taxon>
        <taxon>Metazoa</taxon>
        <taxon>Chordata</taxon>
        <taxon>Craniata</taxon>
        <taxon>Vertebrata</taxon>
        <taxon>Euteleostomi</taxon>
        <taxon>Actinopterygii</taxon>
        <taxon>Polypteriformes</taxon>
        <taxon>Polypteridae</taxon>
        <taxon>Erpetoichthys</taxon>
    </lineage>
</organism>
<dbReference type="Ensembl" id="ENSECRT00000020863.1">
    <property type="protein sequence ID" value="ENSECRP00000020422.1"/>
    <property type="gene ID" value="ENSECRG00000013719.1"/>
</dbReference>
<evidence type="ECO:0000256" key="1">
    <source>
        <dbReference type="ARBA" id="ARBA00004651"/>
    </source>
</evidence>
<dbReference type="PRINTS" id="PR00245">
    <property type="entry name" value="OLFACTORYR"/>
</dbReference>
<dbReference type="Gene3D" id="1.20.1070.10">
    <property type="entry name" value="Rhodopsin 7-helix transmembrane proteins"/>
    <property type="match status" value="1"/>
</dbReference>
<dbReference type="PROSITE" id="PS00237">
    <property type="entry name" value="G_PROTEIN_RECEP_F1_1"/>
    <property type="match status" value="1"/>
</dbReference>
<keyword evidence="3 14" id="KW-0716">Sensory transduction</keyword>
<comment type="similarity">
    <text evidence="13">Belongs to the G-protein coupled receptor 1 family.</text>
</comment>
<accession>A0A8C4SSH9</accession>
<dbReference type="GeneTree" id="ENSGT00940000161369"/>
<dbReference type="Proteomes" id="UP000694620">
    <property type="component" value="Chromosome 4"/>
</dbReference>
<keyword evidence="5 14" id="KW-0552">Olfaction</keyword>
<evidence type="ECO:0000256" key="2">
    <source>
        <dbReference type="ARBA" id="ARBA00022475"/>
    </source>
</evidence>
<evidence type="ECO:0000256" key="6">
    <source>
        <dbReference type="ARBA" id="ARBA00022989"/>
    </source>
</evidence>
<gene>
    <name evidence="16" type="primary">LOC127527680</name>
</gene>
<evidence type="ECO:0000256" key="14">
    <source>
        <dbReference type="RuleBase" id="RU363047"/>
    </source>
</evidence>
<dbReference type="InterPro" id="IPR050939">
    <property type="entry name" value="Olfactory_GPCR1"/>
</dbReference>
<dbReference type="GO" id="GO:0004930">
    <property type="term" value="F:G protein-coupled receptor activity"/>
    <property type="evidence" value="ECO:0007669"/>
    <property type="project" value="UniProtKB-KW"/>
</dbReference>
<dbReference type="PROSITE" id="PS50262">
    <property type="entry name" value="G_PROTEIN_RECEP_F1_2"/>
    <property type="match status" value="1"/>
</dbReference>
<evidence type="ECO:0000256" key="5">
    <source>
        <dbReference type="ARBA" id="ARBA00022725"/>
    </source>
</evidence>
<evidence type="ECO:0000256" key="8">
    <source>
        <dbReference type="ARBA" id="ARBA00023136"/>
    </source>
</evidence>
<dbReference type="PRINTS" id="PR00237">
    <property type="entry name" value="GPCRRHODOPSN"/>
</dbReference>
<evidence type="ECO:0000259" key="15">
    <source>
        <dbReference type="PROSITE" id="PS50262"/>
    </source>
</evidence>
<evidence type="ECO:0000256" key="7">
    <source>
        <dbReference type="ARBA" id="ARBA00023040"/>
    </source>
</evidence>
<dbReference type="PANTHER" id="PTHR24242:SF359">
    <property type="entry name" value="ODORANT RECEPTOR-RELATED"/>
    <property type="match status" value="1"/>
</dbReference>
<dbReference type="InterPro" id="IPR017452">
    <property type="entry name" value="GPCR_Rhodpsn_7TM"/>
</dbReference>
<feature type="transmembrane region" description="Helical" evidence="14">
    <location>
        <begin position="241"/>
        <end position="265"/>
    </location>
</feature>
<feature type="transmembrane region" description="Helical" evidence="14">
    <location>
        <begin position="59"/>
        <end position="77"/>
    </location>
</feature>
<dbReference type="GO" id="GO:0004984">
    <property type="term" value="F:olfactory receptor activity"/>
    <property type="evidence" value="ECO:0007669"/>
    <property type="project" value="InterPro"/>
</dbReference>
<evidence type="ECO:0000256" key="10">
    <source>
        <dbReference type="ARBA" id="ARBA00023170"/>
    </source>
</evidence>
<keyword evidence="9" id="KW-1015">Disulfide bond</keyword>
<comment type="subcellular location">
    <subcellularLocation>
        <location evidence="1 14">Cell membrane</location>
        <topology evidence="1 14">Multi-pass membrane protein</topology>
    </subcellularLocation>
</comment>
<keyword evidence="7 13" id="KW-0297">G-protein coupled receptor</keyword>
<evidence type="ECO:0000256" key="3">
    <source>
        <dbReference type="ARBA" id="ARBA00022606"/>
    </source>
</evidence>
<keyword evidence="4 13" id="KW-0812">Transmembrane</keyword>
<feature type="domain" description="G-protein coupled receptors family 1 profile" evidence="15">
    <location>
        <begin position="45"/>
        <end position="295"/>
    </location>
</feature>
<evidence type="ECO:0000256" key="13">
    <source>
        <dbReference type="RuleBase" id="RU000688"/>
    </source>
</evidence>
<protein>
    <recommendedName>
        <fullName evidence="14">Olfactory receptor</fullName>
    </recommendedName>
</protein>
<dbReference type="InterPro" id="IPR000725">
    <property type="entry name" value="Olfact_rcpt"/>
</dbReference>
<keyword evidence="2 14" id="KW-1003">Cell membrane</keyword>
<keyword evidence="6 14" id="KW-1133">Transmembrane helix</keyword>
<evidence type="ECO:0000256" key="11">
    <source>
        <dbReference type="ARBA" id="ARBA00023180"/>
    </source>
</evidence>
<keyword evidence="17" id="KW-1185">Reference proteome</keyword>
<dbReference type="SUPFAM" id="SSF81321">
    <property type="entry name" value="Family A G protein-coupled receptor-like"/>
    <property type="match status" value="1"/>
</dbReference>
<dbReference type="AlphaFoldDB" id="A0A8C4SSH9"/>
<keyword evidence="12 13" id="KW-0807">Transducer</keyword>
<evidence type="ECO:0000256" key="12">
    <source>
        <dbReference type="ARBA" id="ARBA00023224"/>
    </source>
</evidence>
<sequence>MSSWNQSNFRVPEFILVGFPGFQDKESKNILLSIFLMIYLLILLGNVLIIVILSLDEGLYIPMYLLILNLAVLDIAISTTTIPKLISALLFNDNIISFAGCFIQMGCWLGILTATSFLLALMAYDRYLAICSPLHYPTIMSNSLAMKQSLFCWLAGLVVGGFLVILALRLPFCGPNKIIHCYCDHSSVLRLACADTVINNYLGLAIALCILILPLLYIFFSYFKIVMAVIKITTSEGRLKAFSTCGTHLLIISVFFLLTIFIALSYRIPGISADSRIMVSLLQSVIPPLANPFIYCFKSKEIRGSLEKTVKRIHKVTQCPK</sequence>
<evidence type="ECO:0000256" key="4">
    <source>
        <dbReference type="ARBA" id="ARBA00022692"/>
    </source>
</evidence>
<dbReference type="PANTHER" id="PTHR24242">
    <property type="entry name" value="G-PROTEIN COUPLED RECEPTOR"/>
    <property type="match status" value="1"/>
</dbReference>
<feature type="transmembrane region" description="Helical" evidence="14">
    <location>
        <begin position="201"/>
        <end position="220"/>
    </location>
</feature>
<keyword evidence="11" id="KW-0325">Glycoprotein</keyword>
<evidence type="ECO:0000256" key="9">
    <source>
        <dbReference type="ARBA" id="ARBA00023157"/>
    </source>
</evidence>
<name>A0A8C4SSH9_ERPCA</name>
<dbReference type="FunFam" id="1.20.1070.10:FF:000024">
    <property type="entry name" value="Olfactory receptor"/>
    <property type="match status" value="1"/>
</dbReference>
<reference evidence="16" key="1">
    <citation type="submission" date="2021-06" db="EMBL/GenBank/DDBJ databases">
        <authorList>
            <consortium name="Wellcome Sanger Institute Data Sharing"/>
        </authorList>
    </citation>
    <scope>NUCLEOTIDE SEQUENCE [LARGE SCALE GENOMIC DNA]</scope>
</reference>
<dbReference type="InterPro" id="IPR000276">
    <property type="entry name" value="GPCR_Rhodpsn"/>
</dbReference>
<evidence type="ECO:0000313" key="16">
    <source>
        <dbReference type="Ensembl" id="ENSECRP00000020422.1"/>
    </source>
</evidence>
<keyword evidence="10 13" id="KW-0675">Receptor</keyword>